<dbReference type="Gene3D" id="1.10.3730.20">
    <property type="match status" value="1"/>
</dbReference>
<proteinExistence type="inferred from homology"/>
<evidence type="ECO:0000256" key="2">
    <source>
        <dbReference type="ARBA" id="ARBA00022448"/>
    </source>
</evidence>
<dbReference type="EMBL" id="LGUG01000013">
    <property type="protein sequence ID" value="KON84311.1"/>
    <property type="molecule type" value="Genomic_DNA"/>
</dbReference>
<evidence type="ECO:0000256" key="7">
    <source>
        <dbReference type="RuleBase" id="RU003942"/>
    </source>
</evidence>
<keyword evidence="2" id="KW-0813">Transport</keyword>
<comment type="subcellular location">
    <subcellularLocation>
        <location evidence="1 7">Cell membrane</location>
        <topology evidence="1 7">Multi-pass membrane protein</topology>
    </subcellularLocation>
</comment>
<keyword evidence="4 7" id="KW-0812">Transmembrane</keyword>
<reference evidence="10 12" key="2">
    <citation type="submission" date="2016-10" db="EMBL/GenBank/DDBJ databases">
        <authorList>
            <person name="de Groot N.N."/>
        </authorList>
    </citation>
    <scope>NUCLEOTIDE SEQUENCE [LARGE SCALE GENOMIC DNA]</scope>
    <source>
        <strain evidence="10 12">DSM 2895</strain>
    </source>
</reference>
<dbReference type="AlphaFoldDB" id="A0A0D1XVT7"/>
<evidence type="ECO:0000313" key="11">
    <source>
        <dbReference type="Proteomes" id="UP000037269"/>
    </source>
</evidence>
<dbReference type="FunFam" id="1.10.3730.20:FF:000001">
    <property type="entry name" value="Quaternary ammonium compound resistance transporter SugE"/>
    <property type="match status" value="1"/>
</dbReference>
<evidence type="ECO:0000313" key="12">
    <source>
        <dbReference type="Proteomes" id="UP000182836"/>
    </source>
</evidence>
<dbReference type="GeneID" id="42309504"/>
<dbReference type="PATRIC" id="fig|47500.12.peg.6477"/>
<reference evidence="9 11" key="1">
    <citation type="submission" date="2015-07" db="EMBL/GenBank/DDBJ databases">
        <title>Fjat-14205 dsm 2895.</title>
        <authorList>
            <person name="Liu B."/>
            <person name="Wang J."/>
            <person name="Zhu Y."/>
            <person name="Liu G."/>
            <person name="Chen Q."/>
            <person name="Chen Z."/>
            <person name="Lan J."/>
            <person name="Che J."/>
            <person name="Ge C."/>
            <person name="Shi H."/>
            <person name="Pan Z."/>
            <person name="Liu X."/>
        </authorList>
    </citation>
    <scope>NUCLEOTIDE SEQUENCE [LARGE SCALE GENOMIC DNA]</scope>
    <source>
        <strain evidence="9 11">DSM 2895</strain>
    </source>
</reference>
<evidence type="ECO:0000313" key="10">
    <source>
        <dbReference type="EMBL" id="SDI85265.1"/>
    </source>
</evidence>
<evidence type="ECO:0000256" key="6">
    <source>
        <dbReference type="ARBA" id="ARBA00023136"/>
    </source>
</evidence>
<dbReference type="PANTHER" id="PTHR30561">
    <property type="entry name" value="SMR FAMILY PROTON-DEPENDENT DRUG EFFLUX TRANSPORTER SUGE"/>
    <property type="match status" value="1"/>
</dbReference>
<dbReference type="OrthoDB" id="21828at2"/>
<keyword evidence="3" id="KW-1003">Cell membrane</keyword>
<keyword evidence="11" id="KW-1185">Reference proteome</keyword>
<evidence type="ECO:0000313" key="9">
    <source>
        <dbReference type="EMBL" id="KON84311.1"/>
    </source>
</evidence>
<dbReference type="Pfam" id="PF00893">
    <property type="entry name" value="Multi_Drug_Res"/>
    <property type="match status" value="1"/>
</dbReference>
<feature type="transmembrane region" description="Helical" evidence="8">
    <location>
        <begin position="59"/>
        <end position="78"/>
    </location>
</feature>
<dbReference type="STRING" id="47500.AF333_30750"/>
<comment type="similarity">
    <text evidence="7">Belongs to the drug/metabolite transporter (DMT) superfamily. Small multidrug resistance (SMR) (TC 2.A.7.1) family.</text>
</comment>
<name>A0A0D1XVT7_ANEMI</name>
<dbReference type="SUPFAM" id="SSF103481">
    <property type="entry name" value="Multidrug resistance efflux transporter EmrE"/>
    <property type="match status" value="1"/>
</dbReference>
<keyword evidence="5 8" id="KW-1133">Transmembrane helix</keyword>
<dbReference type="PANTHER" id="PTHR30561:SF0">
    <property type="entry name" value="GUANIDINIUM EXPORTER"/>
    <property type="match status" value="1"/>
</dbReference>
<dbReference type="InterPro" id="IPR037185">
    <property type="entry name" value="EmrE-like"/>
</dbReference>
<keyword evidence="6 8" id="KW-0472">Membrane</keyword>
<organism evidence="9 11">
    <name type="scientific">Aneurinibacillus migulanus</name>
    <name type="common">Bacillus migulanus</name>
    <dbReference type="NCBI Taxonomy" id="47500"/>
    <lineage>
        <taxon>Bacteria</taxon>
        <taxon>Bacillati</taxon>
        <taxon>Bacillota</taxon>
        <taxon>Bacilli</taxon>
        <taxon>Bacillales</taxon>
        <taxon>Paenibacillaceae</taxon>
        <taxon>Aneurinibacillus group</taxon>
        <taxon>Aneurinibacillus</taxon>
    </lineage>
</organism>
<dbReference type="GO" id="GO:0005886">
    <property type="term" value="C:plasma membrane"/>
    <property type="evidence" value="ECO:0007669"/>
    <property type="project" value="UniProtKB-SubCell"/>
</dbReference>
<sequence length="104" mass="11259">MAWLYLVFAGLEEVVAVMAMKYIGKGRKAIPITIMIVGFAFSFFCLSQAMQTLPPGVAYAVWAGIGTVGITLAGLLWFKEKYELPQFISLGLLIAGIIGLKLTV</sequence>
<evidence type="ECO:0000256" key="5">
    <source>
        <dbReference type="ARBA" id="ARBA00022989"/>
    </source>
</evidence>
<dbReference type="Proteomes" id="UP000182836">
    <property type="component" value="Unassembled WGS sequence"/>
</dbReference>
<dbReference type="Proteomes" id="UP000037269">
    <property type="component" value="Unassembled WGS sequence"/>
</dbReference>
<accession>A0A0D1XVT7</accession>
<dbReference type="GO" id="GO:0022857">
    <property type="term" value="F:transmembrane transporter activity"/>
    <property type="evidence" value="ECO:0007669"/>
    <property type="project" value="InterPro"/>
</dbReference>
<gene>
    <name evidence="9" type="ORF">AF333_30750</name>
    <name evidence="10" type="ORF">SAMN04487909_108169</name>
</gene>
<evidence type="ECO:0000256" key="8">
    <source>
        <dbReference type="SAM" id="Phobius"/>
    </source>
</evidence>
<dbReference type="EMBL" id="FNED01000008">
    <property type="protein sequence ID" value="SDI85265.1"/>
    <property type="molecule type" value="Genomic_DNA"/>
</dbReference>
<dbReference type="InterPro" id="IPR045324">
    <property type="entry name" value="Small_multidrug_res"/>
</dbReference>
<evidence type="ECO:0000256" key="1">
    <source>
        <dbReference type="ARBA" id="ARBA00004651"/>
    </source>
</evidence>
<protein>
    <submittedName>
        <fullName evidence="9">Molecular chaperone</fullName>
    </submittedName>
    <submittedName>
        <fullName evidence="10">Quaternary ammonium compound-resistance protein SugE</fullName>
    </submittedName>
</protein>
<dbReference type="RefSeq" id="WP_043065787.1">
    <property type="nucleotide sequence ID" value="NZ_BJOA01000103.1"/>
</dbReference>
<dbReference type="InterPro" id="IPR000390">
    <property type="entry name" value="Small_drug/metabolite_transptr"/>
</dbReference>
<evidence type="ECO:0000256" key="3">
    <source>
        <dbReference type="ARBA" id="ARBA00022475"/>
    </source>
</evidence>
<feature type="transmembrane region" description="Helical" evidence="8">
    <location>
        <begin position="29"/>
        <end position="47"/>
    </location>
</feature>
<evidence type="ECO:0000256" key="4">
    <source>
        <dbReference type="ARBA" id="ARBA00022692"/>
    </source>
</evidence>